<dbReference type="AlphaFoldDB" id="A0AAE0A4Y6"/>
<evidence type="ECO:0000313" key="1">
    <source>
        <dbReference type="EMBL" id="KAK3200718.1"/>
    </source>
</evidence>
<protein>
    <submittedName>
        <fullName evidence="1">Uncharacterized protein</fullName>
    </submittedName>
</protein>
<comment type="caution">
    <text evidence="1">The sequence shown here is derived from an EMBL/GenBank/DDBJ whole genome shotgun (WGS) entry which is preliminary data.</text>
</comment>
<dbReference type="EMBL" id="JANJYJ010000007">
    <property type="protein sequence ID" value="KAK3200718.1"/>
    <property type="molecule type" value="Genomic_DNA"/>
</dbReference>
<keyword evidence="2" id="KW-1185">Reference proteome</keyword>
<gene>
    <name evidence="1" type="ORF">Dsin_024133</name>
</gene>
<name>A0AAE0A4Y6_9ROSI</name>
<reference evidence="1" key="1">
    <citation type="journal article" date="2023" name="Plant J.">
        <title>Genome sequences and population genomics provide insights into the demographic history, inbreeding, and mutation load of two 'living fossil' tree species of Dipteronia.</title>
        <authorList>
            <person name="Feng Y."/>
            <person name="Comes H.P."/>
            <person name="Chen J."/>
            <person name="Zhu S."/>
            <person name="Lu R."/>
            <person name="Zhang X."/>
            <person name="Li P."/>
            <person name="Qiu J."/>
            <person name="Olsen K.M."/>
            <person name="Qiu Y."/>
        </authorList>
    </citation>
    <scope>NUCLEOTIDE SEQUENCE</scope>
    <source>
        <strain evidence="1">NBL</strain>
    </source>
</reference>
<accession>A0AAE0A4Y6</accession>
<sequence>MPSLNPFHGMERNSPATIKHCFLQFRSLVYQKSLVLSLPSETEPIETRSIKSSSSIGVSGEIVRDMPAQNQQNTWPDLFILQRLGRNVFHLNGKKKMQQRD</sequence>
<evidence type="ECO:0000313" key="2">
    <source>
        <dbReference type="Proteomes" id="UP001281410"/>
    </source>
</evidence>
<proteinExistence type="predicted"/>
<dbReference type="Proteomes" id="UP001281410">
    <property type="component" value="Unassembled WGS sequence"/>
</dbReference>
<organism evidence="1 2">
    <name type="scientific">Dipteronia sinensis</name>
    <dbReference type="NCBI Taxonomy" id="43782"/>
    <lineage>
        <taxon>Eukaryota</taxon>
        <taxon>Viridiplantae</taxon>
        <taxon>Streptophyta</taxon>
        <taxon>Embryophyta</taxon>
        <taxon>Tracheophyta</taxon>
        <taxon>Spermatophyta</taxon>
        <taxon>Magnoliopsida</taxon>
        <taxon>eudicotyledons</taxon>
        <taxon>Gunneridae</taxon>
        <taxon>Pentapetalae</taxon>
        <taxon>rosids</taxon>
        <taxon>malvids</taxon>
        <taxon>Sapindales</taxon>
        <taxon>Sapindaceae</taxon>
        <taxon>Hippocastanoideae</taxon>
        <taxon>Acereae</taxon>
        <taxon>Dipteronia</taxon>
    </lineage>
</organism>